<evidence type="ECO:0000256" key="5">
    <source>
        <dbReference type="ARBA" id="ARBA00023159"/>
    </source>
</evidence>
<evidence type="ECO:0000256" key="3">
    <source>
        <dbReference type="ARBA" id="ARBA00022771"/>
    </source>
</evidence>
<evidence type="ECO:0000256" key="7">
    <source>
        <dbReference type="SAM" id="MobiDB-lite"/>
    </source>
</evidence>
<dbReference type="InterPro" id="IPR013088">
    <property type="entry name" value="Znf_NHR/GATA"/>
</dbReference>
<comment type="similarity">
    <text evidence="1">Belongs to the type IV zinc-finger family. Class A subfamily.</text>
</comment>
<proteinExistence type="inferred from homology"/>
<accession>A0AAV9CKQ3</accession>
<evidence type="ECO:0000256" key="1">
    <source>
        <dbReference type="ARBA" id="ARBA00005694"/>
    </source>
</evidence>
<dbReference type="PANTHER" id="PTHR45658">
    <property type="entry name" value="GATA TRANSCRIPTION FACTOR"/>
    <property type="match status" value="1"/>
</dbReference>
<evidence type="ECO:0000256" key="4">
    <source>
        <dbReference type="ARBA" id="ARBA00022833"/>
    </source>
</evidence>
<keyword evidence="3 6" id="KW-0863">Zinc-finger</keyword>
<evidence type="ECO:0000313" key="9">
    <source>
        <dbReference type="EMBL" id="KAK1289224.1"/>
    </source>
</evidence>
<dbReference type="AlphaFoldDB" id="A0AAV9CKQ3"/>
<dbReference type="FunFam" id="3.30.50.10:FF:000038">
    <property type="entry name" value="GATA transcription factor 14"/>
    <property type="match status" value="1"/>
</dbReference>
<name>A0AAV9CKQ3_ACOCL</name>
<dbReference type="EMBL" id="JAUJYO010000018">
    <property type="protein sequence ID" value="KAK1289224.1"/>
    <property type="molecule type" value="Genomic_DNA"/>
</dbReference>
<organism evidence="9 10">
    <name type="scientific">Acorus calamus</name>
    <name type="common">Sweet flag</name>
    <dbReference type="NCBI Taxonomy" id="4465"/>
    <lineage>
        <taxon>Eukaryota</taxon>
        <taxon>Viridiplantae</taxon>
        <taxon>Streptophyta</taxon>
        <taxon>Embryophyta</taxon>
        <taxon>Tracheophyta</taxon>
        <taxon>Spermatophyta</taxon>
        <taxon>Magnoliopsida</taxon>
        <taxon>Liliopsida</taxon>
        <taxon>Acoraceae</taxon>
        <taxon>Acorus</taxon>
    </lineage>
</organism>
<dbReference type="InterPro" id="IPR051140">
    <property type="entry name" value="GATA_TF"/>
</dbReference>
<comment type="caution">
    <text evidence="9">The sequence shown here is derived from an EMBL/GenBank/DDBJ whole genome shotgun (WGS) entry which is preliminary data.</text>
</comment>
<dbReference type="GO" id="GO:0005634">
    <property type="term" value="C:nucleus"/>
    <property type="evidence" value="ECO:0007669"/>
    <property type="project" value="TreeGrafter"/>
</dbReference>
<keyword evidence="5" id="KW-0010">Activator</keyword>
<dbReference type="InterPro" id="IPR000679">
    <property type="entry name" value="Znf_GATA"/>
</dbReference>
<sequence length="242" mass="27441">MITDICEDVTHDELELFRVSISEDFDSFPKLNWFMKLIEQSPSDSNSNNTTNIHCNIRIQQSNTDDNIEEEEENTNIKKFKAPSPDSVLDPITTSSSPPSYPYKDLQLFSTDIPRRARTKRGHPQPIINALSIHEFKFFQKLMKKAKKTNNRKCMHCGIEGTPQWRAGPVGPKTLCNACGVRYKSGRLFPEYRPAASPSFVPWVHSNSHKKVVQMRKRAGWAHGGCIALAPPKVNQCLDVCP</sequence>
<dbReference type="GO" id="GO:0043565">
    <property type="term" value="F:sequence-specific DNA binding"/>
    <property type="evidence" value="ECO:0007669"/>
    <property type="project" value="InterPro"/>
</dbReference>
<dbReference type="Pfam" id="PF00320">
    <property type="entry name" value="GATA"/>
    <property type="match status" value="1"/>
</dbReference>
<dbReference type="SUPFAM" id="SSF57716">
    <property type="entry name" value="Glucocorticoid receptor-like (DNA-binding domain)"/>
    <property type="match status" value="1"/>
</dbReference>
<keyword evidence="2" id="KW-0479">Metal-binding</keyword>
<dbReference type="Proteomes" id="UP001180020">
    <property type="component" value="Unassembled WGS sequence"/>
</dbReference>
<dbReference type="PROSITE" id="PS50114">
    <property type="entry name" value="GATA_ZN_FINGER_2"/>
    <property type="match status" value="1"/>
</dbReference>
<evidence type="ECO:0000256" key="6">
    <source>
        <dbReference type="PROSITE-ProRule" id="PRU00094"/>
    </source>
</evidence>
<gene>
    <name evidence="9" type="primary">GATA8</name>
    <name evidence="9" type="ORF">QJS10_CPB18g02104</name>
</gene>
<protein>
    <submittedName>
        <fullName evidence="9">GATA transcription factor 8</fullName>
    </submittedName>
</protein>
<evidence type="ECO:0000313" key="10">
    <source>
        <dbReference type="Proteomes" id="UP001180020"/>
    </source>
</evidence>
<keyword evidence="4" id="KW-0862">Zinc</keyword>
<feature type="domain" description="GATA-type" evidence="8">
    <location>
        <begin position="148"/>
        <end position="184"/>
    </location>
</feature>
<dbReference type="PROSITE" id="PS00344">
    <property type="entry name" value="GATA_ZN_FINGER_1"/>
    <property type="match status" value="1"/>
</dbReference>
<dbReference type="SMART" id="SM00401">
    <property type="entry name" value="ZnF_GATA"/>
    <property type="match status" value="1"/>
</dbReference>
<dbReference type="PANTHER" id="PTHR45658:SF51">
    <property type="entry name" value="GATA TRANSCRIPTION FACTOR 8"/>
    <property type="match status" value="1"/>
</dbReference>
<feature type="region of interest" description="Disordered" evidence="7">
    <location>
        <begin position="80"/>
        <end position="100"/>
    </location>
</feature>
<dbReference type="GO" id="GO:0030154">
    <property type="term" value="P:cell differentiation"/>
    <property type="evidence" value="ECO:0007669"/>
    <property type="project" value="TreeGrafter"/>
</dbReference>
<reference evidence="9" key="2">
    <citation type="submission" date="2023-06" db="EMBL/GenBank/DDBJ databases">
        <authorList>
            <person name="Ma L."/>
            <person name="Liu K.-W."/>
            <person name="Li Z."/>
            <person name="Hsiao Y.-Y."/>
            <person name="Qi Y."/>
            <person name="Fu T."/>
            <person name="Tang G."/>
            <person name="Zhang D."/>
            <person name="Sun W.-H."/>
            <person name="Liu D.-K."/>
            <person name="Li Y."/>
            <person name="Chen G.-Z."/>
            <person name="Liu X.-D."/>
            <person name="Liao X.-Y."/>
            <person name="Jiang Y.-T."/>
            <person name="Yu X."/>
            <person name="Hao Y."/>
            <person name="Huang J."/>
            <person name="Zhao X.-W."/>
            <person name="Ke S."/>
            <person name="Chen Y.-Y."/>
            <person name="Wu W.-L."/>
            <person name="Hsu J.-L."/>
            <person name="Lin Y.-F."/>
            <person name="Huang M.-D."/>
            <person name="Li C.-Y."/>
            <person name="Huang L."/>
            <person name="Wang Z.-W."/>
            <person name="Zhao X."/>
            <person name="Zhong W.-Y."/>
            <person name="Peng D.-H."/>
            <person name="Ahmad S."/>
            <person name="Lan S."/>
            <person name="Zhang J.-S."/>
            <person name="Tsai W.-C."/>
            <person name="Van De Peer Y."/>
            <person name="Liu Z.-J."/>
        </authorList>
    </citation>
    <scope>NUCLEOTIDE SEQUENCE</scope>
    <source>
        <strain evidence="9">CP</strain>
        <tissue evidence="9">Leaves</tissue>
    </source>
</reference>
<evidence type="ECO:0000256" key="2">
    <source>
        <dbReference type="ARBA" id="ARBA00022723"/>
    </source>
</evidence>
<dbReference type="GO" id="GO:0008270">
    <property type="term" value="F:zinc ion binding"/>
    <property type="evidence" value="ECO:0007669"/>
    <property type="project" value="UniProtKB-KW"/>
</dbReference>
<evidence type="ECO:0000259" key="8">
    <source>
        <dbReference type="PROSITE" id="PS50114"/>
    </source>
</evidence>
<reference evidence="9" key="1">
    <citation type="journal article" date="2023" name="Nat. Commun.">
        <title>Diploid and tetraploid genomes of Acorus and the evolution of monocots.</title>
        <authorList>
            <person name="Ma L."/>
            <person name="Liu K.W."/>
            <person name="Li Z."/>
            <person name="Hsiao Y.Y."/>
            <person name="Qi Y."/>
            <person name="Fu T."/>
            <person name="Tang G.D."/>
            <person name="Zhang D."/>
            <person name="Sun W.H."/>
            <person name="Liu D.K."/>
            <person name="Li Y."/>
            <person name="Chen G.Z."/>
            <person name="Liu X.D."/>
            <person name="Liao X.Y."/>
            <person name="Jiang Y.T."/>
            <person name="Yu X."/>
            <person name="Hao Y."/>
            <person name="Huang J."/>
            <person name="Zhao X.W."/>
            <person name="Ke S."/>
            <person name="Chen Y.Y."/>
            <person name="Wu W.L."/>
            <person name="Hsu J.L."/>
            <person name="Lin Y.F."/>
            <person name="Huang M.D."/>
            <person name="Li C.Y."/>
            <person name="Huang L."/>
            <person name="Wang Z.W."/>
            <person name="Zhao X."/>
            <person name="Zhong W.Y."/>
            <person name="Peng D.H."/>
            <person name="Ahmad S."/>
            <person name="Lan S."/>
            <person name="Zhang J.S."/>
            <person name="Tsai W.C."/>
            <person name="Van de Peer Y."/>
            <person name="Liu Z.J."/>
        </authorList>
    </citation>
    <scope>NUCLEOTIDE SEQUENCE</scope>
    <source>
        <strain evidence="9">CP</strain>
    </source>
</reference>
<dbReference type="Gene3D" id="3.30.50.10">
    <property type="entry name" value="Erythroid Transcription Factor GATA-1, subunit A"/>
    <property type="match status" value="1"/>
</dbReference>
<keyword evidence="10" id="KW-1185">Reference proteome</keyword>
<dbReference type="CDD" id="cd00202">
    <property type="entry name" value="ZnF_GATA"/>
    <property type="match status" value="1"/>
</dbReference>
<dbReference type="GO" id="GO:0006355">
    <property type="term" value="P:regulation of DNA-templated transcription"/>
    <property type="evidence" value="ECO:0007669"/>
    <property type="project" value="InterPro"/>
</dbReference>